<comment type="caution">
    <text evidence="1">The sequence shown here is derived from an EMBL/GenBank/DDBJ whole genome shotgun (WGS) entry which is preliminary data.</text>
</comment>
<proteinExistence type="predicted"/>
<protein>
    <submittedName>
        <fullName evidence="1">Uncharacterized protein</fullName>
    </submittedName>
</protein>
<reference evidence="1 2" key="1">
    <citation type="submission" date="2024-03" db="EMBL/GenBank/DDBJ databases">
        <authorList>
            <person name="Martinez-Hernandez J."/>
        </authorList>
    </citation>
    <scope>NUCLEOTIDE SEQUENCE [LARGE SCALE GENOMIC DNA]</scope>
</reference>
<dbReference type="PANTHER" id="PTHR33130">
    <property type="entry name" value="PUTATIVE (DUF1639)-RELATED"/>
    <property type="match status" value="1"/>
</dbReference>
<gene>
    <name evidence="1" type="ORF">LLUT_LOCUS32222</name>
</gene>
<sequence>MIHQPGLGSCLLRTQGHNVFERYEQKNGNREVQKPVHSVAESNSGMAKSLKKNKLWIALSKEENEEDIFAMTGTRRHRRPTERPKNVQKQMDWTNCRNCGRAAELELELQLQFKTLTASTRGSGNYQSIIPVFYVSQRGREHVNRAADYKTSLERFRTW</sequence>
<dbReference type="InterPro" id="IPR012438">
    <property type="entry name" value="DUF1639"/>
</dbReference>
<name>A0AAV1YAY9_LUPLU</name>
<accession>A0AAV1YAY9</accession>
<dbReference type="AlphaFoldDB" id="A0AAV1YAY9"/>
<dbReference type="Proteomes" id="UP001497480">
    <property type="component" value="Unassembled WGS sequence"/>
</dbReference>
<dbReference type="EMBL" id="CAXHTB010000023">
    <property type="protein sequence ID" value="CAL0331162.1"/>
    <property type="molecule type" value="Genomic_DNA"/>
</dbReference>
<dbReference type="PANTHER" id="PTHR33130:SF40">
    <property type="entry name" value="CHROMOGRANIN (DUF1639)"/>
    <property type="match status" value="1"/>
</dbReference>
<evidence type="ECO:0000313" key="2">
    <source>
        <dbReference type="Proteomes" id="UP001497480"/>
    </source>
</evidence>
<keyword evidence="2" id="KW-1185">Reference proteome</keyword>
<evidence type="ECO:0000313" key="1">
    <source>
        <dbReference type="EMBL" id="CAL0331162.1"/>
    </source>
</evidence>
<dbReference type="Pfam" id="PF07797">
    <property type="entry name" value="DUF1639"/>
    <property type="match status" value="1"/>
</dbReference>
<organism evidence="1 2">
    <name type="scientific">Lupinus luteus</name>
    <name type="common">European yellow lupine</name>
    <dbReference type="NCBI Taxonomy" id="3873"/>
    <lineage>
        <taxon>Eukaryota</taxon>
        <taxon>Viridiplantae</taxon>
        <taxon>Streptophyta</taxon>
        <taxon>Embryophyta</taxon>
        <taxon>Tracheophyta</taxon>
        <taxon>Spermatophyta</taxon>
        <taxon>Magnoliopsida</taxon>
        <taxon>eudicotyledons</taxon>
        <taxon>Gunneridae</taxon>
        <taxon>Pentapetalae</taxon>
        <taxon>rosids</taxon>
        <taxon>fabids</taxon>
        <taxon>Fabales</taxon>
        <taxon>Fabaceae</taxon>
        <taxon>Papilionoideae</taxon>
        <taxon>50 kb inversion clade</taxon>
        <taxon>genistoids sensu lato</taxon>
        <taxon>core genistoids</taxon>
        <taxon>Genisteae</taxon>
        <taxon>Lupinus</taxon>
    </lineage>
</organism>